<dbReference type="PANTHER" id="PTHR46116">
    <property type="entry name" value="(E3-INDEPENDENT) E2 UBIQUITIN-CONJUGATING ENZYME"/>
    <property type="match status" value="1"/>
</dbReference>
<dbReference type="FunFam" id="3.10.110.10:FF:000028">
    <property type="entry name" value="Probable ubiquitin-conjugating enzyme E2 23"/>
    <property type="match status" value="1"/>
</dbReference>
<keyword evidence="5" id="KW-0067">ATP-binding</keyword>
<dbReference type="SUPFAM" id="SSF54495">
    <property type="entry name" value="UBC-like"/>
    <property type="match status" value="1"/>
</dbReference>
<dbReference type="EC" id="2.3.2.23" evidence="1"/>
<feature type="compositionally biased region" description="Low complexity" evidence="6">
    <location>
        <begin position="1"/>
        <end position="15"/>
    </location>
</feature>
<dbReference type="GO" id="GO:0061631">
    <property type="term" value="F:ubiquitin conjugating enzyme activity"/>
    <property type="evidence" value="ECO:0007669"/>
    <property type="project" value="UniProtKB-EC"/>
</dbReference>
<evidence type="ECO:0000256" key="2">
    <source>
        <dbReference type="ARBA" id="ARBA00022679"/>
    </source>
</evidence>
<dbReference type="InterPro" id="IPR016135">
    <property type="entry name" value="UBQ-conjugating_enzyme/RWD"/>
</dbReference>
<evidence type="ECO:0000256" key="4">
    <source>
        <dbReference type="ARBA" id="ARBA00022786"/>
    </source>
</evidence>
<dbReference type="Proteomes" id="UP000250235">
    <property type="component" value="Unassembled WGS sequence"/>
</dbReference>
<dbReference type="AlphaFoldDB" id="A0A2Z7BY87"/>
<dbReference type="OrthoDB" id="47801at2759"/>
<gene>
    <name evidence="8" type="ORF">F511_15070</name>
</gene>
<dbReference type="EMBL" id="KV003152">
    <property type="protein sequence ID" value="KZV37150.1"/>
    <property type="molecule type" value="Genomic_DNA"/>
</dbReference>
<feature type="region of interest" description="Disordered" evidence="6">
    <location>
        <begin position="1"/>
        <end position="23"/>
    </location>
</feature>
<organism evidence="8 9">
    <name type="scientific">Dorcoceras hygrometricum</name>
    <dbReference type="NCBI Taxonomy" id="472368"/>
    <lineage>
        <taxon>Eukaryota</taxon>
        <taxon>Viridiplantae</taxon>
        <taxon>Streptophyta</taxon>
        <taxon>Embryophyta</taxon>
        <taxon>Tracheophyta</taxon>
        <taxon>Spermatophyta</taxon>
        <taxon>Magnoliopsida</taxon>
        <taxon>eudicotyledons</taxon>
        <taxon>Gunneridae</taxon>
        <taxon>Pentapetalae</taxon>
        <taxon>asterids</taxon>
        <taxon>lamiids</taxon>
        <taxon>Lamiales</taxon>
        <taxon>Gesneriaceae</taxon>
        <taxon>Didymocarpoideae</taxon>
        <taxon>Trichosporeae</taxon>
        <taxon>Loxocarpinae</taxon>
        <taxon>Dorcoceras</taxon>
    </lineage>
</organism>
<dbReference type="CDD" id="cd23837">
    <property type="entry name" value="UBCc_UBE2O"/>
    <property type="match status" value="1"/>
</dbReference>
<dbReference type="Pfam" id="PF23046">
    <property type="entry name" value="tSH3-B_UBE2O"/>
    <property type="match status" value="1"/>
</dbReference>
<reference evidence="8 9" key="1">
    <citation type="journal article" date="2015" name="Proc. Natl. Acad. Sci. U.S.A.">
        <title>The resurrection genome of Boea hygrometrica: A blueprint for survival of dehydration.</title>
        <authorList>
            <person name="Xiao L."/>
            <person name="Yang G."/>
            <person name="Zhang L."/>
            <person name="Yang X."/>
            <person name="Zhao S."/>
            <person name="Ji Z."/>
            <person name="Zhou Q."/>
            <person name="Hu M."/>
            <person name="Wang Y."/>
            <person name="Chen M."/>
            <person name="Xu Y."/>
            <person name="Jin H."/>
            <person name="Xiao X."/>
            <person name="Hu G."/>
            <person name="Bao F."/>
            <person name="Hu Y."/>
            <person name="Wan P."/>
            <person name="Li L."/>
            <person name="Deng X."/>
            <person name="Kuang T."/>
            <person name="Xiang C."/>
            <person name="Zhu J.K."/>
            <person name="Oliver M.J."/>
            <person name="He Y."/>
        </authorList>
    </citation>
    <scope>NUCLEOTIDE SEQUENCE [LARGE SCALE GENOMIC DNA]</scope>
    <source>
        <strain evidence="9">cv. XS01</strain>
    </source>
</reference>
<keyword evidence="9" id="KW-1185">Reference proteome</keyword>
<name>A0A2Z7BY87_9LAMI</name>
<accession>A0A2Z7BY87</accession>
<evidence type="ECO:0000259" key="7">
    <source>
        <dbReference type="PROSITE" id="PS50127"/>
    </source>
</evidence>
<keyword evidence="4" id="KW-0833">Ubl conjugation pathway</keyword>
<dbReference type="Pfam" id="PF00179">
    <property type="entry name" value="UQ_con"/>
    <property type="match status" value="1"/>
</dbReference>
<evidence type="ECO:0000256" key="3">
    <source>
        <dbReference type="ARBA" id="ARBA00022741"/>
    </source>
</evidence>
<dbReference type="GO" id="GO:0005524">
    <property type="term" value="F:ATP binding"/>
    <property type="evidence" value="ECO:0007669"/>
    <property type="project" value="UniProtKB-KW"/>
</dbReference>
<evidence type="ECO:0000256" key="6">
    <source>
        <dbReference type="SAM" id="MobiDB-lite"/>
    </source>
</evidence>
<proteinExistence type="predicted"/>
<evidence type="ECO:0000256" key="5">
    <source>
        <dbReference type="ARBA" id="ARBA00022840"/>
    </source>
</evidence>
<dbReference type="InterPro" id="IPR057733">
    <property type="entry name" value="UBE2O-like_SH3-B"/>
</dbReference>
<dbReference type="Pfam" id="PF23043">
    <property type="entry name" value="SH3-B_UBE2O"/>
    <property type="match status" value="1"/>
</dbReference>
<feature type="domain" description="UBC core" evidence="7">
    <location>
        <begin position="641"/>
        <end position="801"/>
    </location>
</feature>
<dbReference type="InterPro" id="IPR000608">
    <property type="entry name" value="UBC"/>
</dbReference>
<dbReference type="InterPro" id="IPR057734">
    <property type="entry name" value="UBE2O-like_SH3-C"/>
</dbReference>
<dbReference type="InterPro" id="IPR057735">
    <property type="entry name" value="UBE2O-like_tSH3-B"/>
</dbReference>
<dbReference type="PANTHER" id="PTHR46116:SF15">
    <property type="entry name" value="(E3-INDEPENDENT) E2 UBIQUITIN-CONJUGATING ENZYME"/>
    <property type="match status" value="1"/>
</dbReference>
<evidence type="ECO:0000313" key="8">
    <source>
        <dbReference type="EMBL" id="KZV37150.1"/>
    </source>
</evidence>
<dbReference type="PROSITE" id="PS50127">
    <property type="entry name" value="UBC_2"/>
    <property type="match status" value="1"/>
</dbReference>
<evidence type="ECO:0000313" key="9">
    <source>
        <dbReference type="Proteomes" id="UP000250235"/>
    </source>
</evidence>
<keyword evidence="3" id="KW-0547">Nucleotide-binding</keyword>
<evidence type="ECO:0000256" key="1">
    <source>
        <dbReference type="ARBA" id="ARBA00012486"/>
    </source>
</evidence>
<sequence>MDSLLSDFDSHSESSSSDDQDDLESLFGGQARSIFSSLEETIEKIDDFLMFEPRYLHGDIVCMASDPSGQMGKVINLDMIVDLESICGSKIQNISCEKLQKIRQTSVNDFVVCGMWLGKVEKIVDSVTVLFDDGRKSQLLANGPDKIISLTPDLVEDPQYPFYPGQRVEVESSQSKSTNWLCGDRRGKRDIGTICKVDAELVYVDWLDCVGINGERWPAPPRLQNAKDLSFLPCFPYSNWQLGDLCVLPNKQNSPSSNPSQLVEGNKKSLTAIESKTAVIVKTKTMVDVQWQDGSQSRGLDSWTLCPVNILDVHDFLPDSFVLEKGTVDNLQAHENKRWGIVKYVDCKERMVKVKWCKSSMNEAFDDEIQMEEIVSAYELVEHPDYSYTLGEAVFKDECGFGFIDGSSLTSSDLENGGDQTEYLRNIFLSRIGIVSDSRNGEIEVKWATGTISKVAPYEIYQVDKCEGTTSSPLHSSDSVLQPNEVIQAKDDQSIGQKVKDMLGLDHTNAKASCSVSFAEAALSVCTSITSSLFQYLSTVLVGAYRSTSMDDRKHGKTKGEDASELCNMLVGGQLLMIDDSETCQTIISEESKESSGDTTSPSCSKHSLLFKQFDIVSGCSDHHFVNASETGLQCSQMKRSWLKKVHQEWNILEKNLPETVYARVYEDRIDLLRAAIVGSAGTPYHDGLFFFDVHLPPQYPNDPPMVHYNSGGLRINPNLYESGRVCLSLINTWNGSDTEVWNPGSSTILQVLVSLQALVLNEKPYFNEAGYDSQIGKAEGEKNSLNYNENAFLVSCTSMLYILRKPPKHFEELVKDHFSQRSSSILSACKAYMEGAPVGYPFNSRETEQENRKGSSTGFKIMLAKLYPRLVEAFSDNLCV</sequence>
<dbReference type="Pfam" id="PF23044">
    <property type="entry name" value="SH3-C_UBE2O"/>
    <property type="match status" value="1"/>
</dbReference>
<protein>
    <recommendedName>
        <fullName evidence="1">E2 ubiquitin-conjugating enzyme</fullName>
        <ecNumber evidence="1">2.3.2.23</ecNumber>
    </recommendedName>
</protein>
<dbReference type="SMART" id="SM00212">
    <property type="entry name" value="UBCc"/>
    <property type="match status" value="1"/>
</dbReference>
<dbReference type="Gene3D" id="3.10.110.10">
    <property type="entry name" value="Ubiquitin Conjugating Enzyme"/>
    <property type="match status" value="1"/>
</dbReference>
<keyword evidence="2" id="KW-0808">Transferase</keyword>